<evidence type="ECO:0000256" key="1">
    <source>
        <dbReference type="ARBA" id="ARBA00004651"/>
    </source>
</evidence>
<proteinExistence type="predicted"/>
<feature type="non-terminal residue" evidence="8">
    <location>
        <position position="1"/>
    </location>
</feature>
<feature type="transmembrane region" description="Helical" evidence="6">
    <location>
        <begin position="61"/>
        <end position="84"/>
    </location>
</feature>
<evidence type="ECO:0000313" key="8">
    <source>
        <dbReference type="EMBL" id="EQD30828.1"/>
    </source>
</evidence>
<evidence type="ECO:0000256" key="5">
    <source>
        <dbReference type="ARBA" id="ARBA00023136"/>
    </source>
</evidence>
<dbReference type="GO" id="GO:0005886">
    <property type="term" value="C:plasma membrane"/>
    <property type="evidence" value="ECO:0007669"/>
    <property type="project" value="UniProtKB-SubCell"/>
</dbReference>
<keyword evidence="4 6" id="KW-1133">Transmembrane helix</keyword>
<keyword evidence="5 6" id="KW-0472">Membrane</keyword>
<dbReference type="PANTHER" id="PTHR43738:SF3">
    <property type="entry name" value="ABC TRANSPORTER PERMEASE"/>
    <property type="match status" value="1"/>
</dbReference>
<dbReference type="PANTHER" id="PTHR43738">
    <property type="entry name" value="ABC TRANSPORTER, MEMBRANE PROTEIN"/>
    <property type="match status" value="1"/>
</dbReference>
<reference evidence="8" key="2">
    <citation type="journal article" date="2014" name="ISME J.">
        <title>Microbial stratification in low pH oxic and suboxic macroscopic growths along an acid mine drainage.</title>
        <authorList>
            <person name="Mendez-Garcia C."/>
            <person name="Mesa V."/>
            <person name="Sprenger R.R."/>
            <person name="Richter M."/>
            <person name="Diez M.S."/>
            <person name="Solano J."/>
            <person name="Bargiela R."/>
            <person name="Golyshina O.V."/>
            <person name="Manteca A."/>
            <person name="Ramos J.L."/>
            <person name="Gallego J.R."/>
            <person name="Llorente I."/>
            <person name="Martins Dos Santos V.A."/>
            <person name="Jensen O.N."/>
            <person name="Pelaez A.I."/>
            <person name="Sanchez J."/>
            <person name="Ferrer M."/>
        </authorList>
    </citation>
    <scope>NUCLEOTIDE SEQUENCE</scope>
</reference>
<comment type="caution">
    <text evidence="8">The sequence shown here is derived from an EMBL/GenBank/DDBJ whole genome shotgun (WGS) entry which is preliminary data.</text>
</comment>
<comment type="subcellular location">
    <subcellularLocation>
        <location evidence="1">Cell membrane</location>
        <topology evidence="1">Multi-pass membrane protein</topology>
    </subcellularLocation>
</comment>
<evidence type="ECO:0000256" key="4">
    <source>
        <dbReference type="ARBA" id="ARBA00022989"/>
    </source>
</evidence>
<protein>
    <submittedName>
        <fullName evidence="8">Membrane protein containing DUF214, permase predicted</fullName>
    </submittedName>
</protein>
<evidence type="ECO:0000256" key="6">
    <source>
        <dbReference type="SAM" id="Phobius"/>
    </source>
</evidence>
<accession>T0YCI3</accession>
<sequence>SAFAADFYSQYVDLGLIVHAIMGAVFFTLMLLTGNTMAQAVRERTPELAVLKTLGFTNRSVLALVLAESVLLMLLGGALGLLLAGGTVHALQAQMGSQLPMLPVAGAIWLRGVAVMVAIGLAVGALPARRGMRLSIVNALAGR</sequence>
<organism evidence="8">
    <name type="scientific">mine drainage metagenome</name>
    <dbReference type="NCBI Taxonomy" id="410659"/>
    <lineage>
        <taxon>unclassified sequences</taxon>
        <taxon>metagenomes</taxon>
        <taxon>ecological metagenomes</taxon>
    </lineage>
</organism>
<reference evidence="8" key="1">
    <citation type="submission" date="2013-08" db="EMBL/GenBank/DDBJ databases">
        <authorList>
            <person name="Mendez C."/>
            <person name="Richter M."/>
            <person name="Ferrer M."/>
            <person name="Sanchez J."/>
        </authorList>
    </citation>
    <scope>NUCLEOTIDE SEQUENCE</scope>
</reference>
<keyword evidence="2" id="KW-1003">Cell membrane</keyword>
<evidence type="ECO:0000256" key="2">
    <source>
        <dbReference type="ARBA" id="ARBA00022475"/>
    </source>
</evidence>
<dbReference type="AlphaFoldDB" id="T0YCI3"/>
<name>T0YCI3_9ZZZZ</name>
<feature type="domain" description="ABC3 transporter permease C-terminal" evidence="7">
    <location>
        <begin position="21"/>
        <end position="135"/>
    </location>
</feature>
<dbReference type="InterPro" id="IPR003838">
    <property type="entry name" value="ABC3_permease_C"/>
</dbReference>
<dbReference type="EMBL" id="AUZX01014915">
    <property type="protein sequence ID" value="EQD30828.1"/>
    <property type="molecule type" value="Genomic_DNA"/>
</dbReference>
<keyword evidence="3 6" id="KW-0812">Transmembrane</keyword>
<gene>
    <name evidence="8" type="ORF">B1A_20215</name>
</gene>
<feature type="transmembrane region" description="Helical" evidence="6">
    <location>
        <begin position="104"/>
        <end position="126"/>
    </location>
</feature>
<dbReference type="Pfam" id="PF02687">
    <property type="entry name" value="FtsX"/>
    <property type="match status" value="1"/>
</dbReference>
<dbReference type="InterPro" id="IPR051125">
    <property type="entry name" value="ABC-4/HrtB_transporter"/>
</dbReference>
<feature type="transmembrane region" description="Helical" evidence="6">
    <location>
        <begin position="16"/>
        <end position="34"/>
    </location>
</feature>
<evidence type="ECO:0000256" key="3">
    <source>
        <dbReference type="ARBA" id="ARBA00022692"/>
    </source>
</evidence>
<evidence type="ECO:0000259" key="7">
    <source>
        <dbReference type="Pfam" id="PF02687"/>
    </source>
</evidence>